<dbReference type="Proteomes" id="UP000234254">
    <property type="component" value="Unassembled WGS sequence"/>
</dbReference>
<comment type="caution">
    <text evidence="4">The sequence shown here is derived from an EMBL/GenBank/DDBJ whole genome shotgun (WGS) entry which is preliminary data.</text>
</comment>
<keyword evidence="2" id="KW-0472">Membrane</keyword>
<keyword evidence="2" id="KW-0812">Transmembrane</keyword>
<dbReference type="PANTHER" id="PTHR39405:SF1">
    <property type="entry name" value="DSC E3 UBIQUITIN LIGASE COMPLEX SUBUNIT 4"/>
    <property type="match status" value="1"/>
</dbReference>
<dbReference type="RefSeq" id="XP_024696604.1">
    <property type="nucleotide sequence ID" value="XM_024834036.1"/>
</dbReference>
<dbReference type="InterPro" id="IPR038967">
    <property type="entry name" value="Dsc4-like"/>
</dbReference>
<evidence type="ECO:0000259" key="3">
    <source>
        <dbReference type="Pfam" id="PF08508"/>
    </source>
</evidence>
<gene>
    <name evidence="4" type="ORF">P168DRAFT_246217</name>
</gene>
<evidence type="ECO:0000313" key="5">
    <source>
        <dbReference type="Proteomes" id="UP000234254"/>
    </source>
</evidence>
<dbReference type="EMBL" id="MSFM01000001">
    <property type="protein sequence ID" value="PKY08010.1"/>
    <property type="molecule type" value="Genomic_DNA"/>
</dbReference>
<dbReference type="GO" id="GO:0032933">
    <property type="term" value="P:SREBP signaling pathway"/>
    <property type="evidence" value="ECO:0007669"/>
    <property type="project" value="InterPro"/>
</dbReference>
<dbReference type="GO" id="GO:0005783">
    <property type="term" value="C:endoplasmic reticulum"/>
    <property type="evidence" value="ECO:0007669"/>
    <property type="project" value="TreeGrafter"/>
</dbReference>
<feature type="domain" description="DUF1746" evidence="3">
    <location>
        <begin position="56"/>
        <end position="169"/>
    </location>
</feature>
<keyword evidence="5" id="KW-1185">Reference proteome</keyword>
<evidence type="ECO:0000313" key="4">
    <source>
        <dbReference type="EMBL" id="PKY08010.1"/>
    </source>
</evidence>
<protein>
    <submittedName>
        <fullName evidence="4">DUF1746-domain-containing protein</fullName>
    </submittedName>
</protein>
<feature type="compositionally biased region" description="Basic and acidic residues" evidence="1">
    <location>
        <begin position="233"/>
        <end position="243"/>
    </location>
</feature>
<dbReference type="InterPro" id="IPR013715">
    <property type="entry name" value="DUF1746"/>
</dbReference>
<dbReference type="PANTHER" id="PTHR39405">
    <property type="entry name" value="DSC E3 UBIQUITIN LIGASE COMPLEX SUBUNIT 4"/>
    <property type="match status" value="1"/>
</dbReference>
<dbReference type="GeneID" id="36541560"/>
<reference evidence="4" key="1">
    <citation type="submission" date="2016-12" db="EMBL/GenBank/DDBJ databases">
        <title>The genomes of Aspergillus section Nigri reveals drivers in fungal speciation.</title>
        <authorList>
            <consortium name="DOE Joint Genome Institute"/>
            <person name="Vesth T.C."/>
            <person name="Nybo J."/>
            <person name="Theobald S."/>
            <person name="Brandl J."/>
            <person name="Frisvad J.C."/>
            <person name="Nielsen K.F."/>
            <person name="Lyhne E.K."/>
            <person name="Kogle M.E."/>
            <person name="Kuo A."/>
            <person name="Riley R."/>
            <person name="Clum A."/>
            <person name="Nolan M."/>
            <person name="Lipzen A."/>
            <person name="Salamov A."/>
            <person name="Henrissat B."/>
            <person name="Wiebenga A."/>
            <person name="De vries R.P."/>
            <person name="Grigoriev I.V."/>
            <person name="Mortensen U.H."/>
            <person name="Andersen M.R."/>
            <person name="Baker S.E."/>
        </authorList>
    </citation>
    <scope>NUCLEOTIDE SEQUENCE</scope>
    <source>
        <strain evidence="4">IBT 28561</strain>
    </source>
</reference>
<feature type="compositionally biased region" description="Polar residues" evidence="1">
    <location>
        <begin position="18"/>
        <end position="34"/>
    </location>
</feature>
<dbReference type="GO" id="GO:0044695">
    <property type="term" value="C:Dsc E3 ubiquitin ligase complex"/>
    <property type="evidence" value="ECO:0007669"/>
    <property type="project" value="InterPro"/>
</dbReference>
<dbReference type="OrthoDB" id="5428737at2759"/>
<feature type="transmembrane region" description="Helical" evidence="2">
    <location>
        <begin position="152"/>
        <end position="174"/>
    </location>
</feature>
<sequence length="335" mass="37079">MNTPDAYRDAEYIADVSGTSYGSDVDQSAQQSGQGERMKKVQSAAKVLFIDRLLRDLDILIYCELSALYYLDCSIVVFAVRAIVQFIFFTPKAPPFDPTRNQPFIGAIFSSNLFCMAYHKFLSHPEADETTRGYLHGGLLIDFIGQKAPVSLVRLLSLDVLVLLLDLIMLGLIIERVKTIDATGSNTTASEPIETSPDPQDHDSEERGVLRTGPPSSSASPQQPPNTEDIELDELRPRNDTPHSDVSADEQLERTELLAEPEGGKHTHPLDVFSSGEAVVMNMGLLDIIRDQWRYSPAAVRRPSPYVPSDQTATFLRERFGLQVGPDGRVQRIGS</sequence>
<feature type="region of interest" description="Disordered" evidence="1">
    <location>
        <begin position="18"/>
        <end position="37"/>
    </location>
</feature>
<evidence type="ECO:0000256" key="1">
    <source>
        <dbReference type="SAM" id="MobiDB-lite"/>
    </source>
</evidence>
<keyword evidence="2" id="KW-1133">Transmembrane helix</keyword>
<dbReference type="VEuPathDB" id="FungiDB:P168DRAFT_246217"/>
<evidence type="ECO:0000256" key="2">
    <source>
        <dbReference type="SAM" id="Phobius"/>
    </source>
</evidence>
<feature type="transmembrane region" description="Helical" evidence="2">
    <location>
        <begin position="67"/>
        <end position="89"/>
    </location>
</feature>
<accession>A0A2I1DDU0</accession>
<proteinExistence type="predicted"/>
<dbReference type="AlphaFoldDB" id="A0A2I1DDU0"/>
<feature type="compositionally biased region" description="Basic and acidic residues" evidence="1">
    <location>
        <begin position="199"/>
        <end position="209"/>
    </location>
</feature>
<organism evidence="4 5">
    <name type="scientific">Aspergillus campestris (strain IBT 28561)</name>
    <dbReference type="NCBI Taxonomy" id="1392248"/>
    <lineage>
        <taxon>Eukaryota</taxon>
        <taxon>Fungi</taxon>
        <taxon>Dikarya</taxon>
        <taxon>Ascomycota</taxon>
        <taxon>Pezizomycotina</taxon>
        <taxon>Eurotiomycetes</taxon>
        <taxon>Eurotiomycetidae</taxon>
        <taxon>Eurotiales</taxon>
        <taxon>Aspergillaceae</taxon>
        <taxon>Aspergillus</taxon>
        <taxon>Aspergillus subgen. Circumdati</taxon>
    </lineage>
</organism>
<feature type="region of interest" description="Disordered" evidence="1">
    <location>
        <begin position="184"/>
        <end position="250"/>
    </location>
</feature>
<dbReference type="Pfam" id="PF08508">
    <property type="entry name" value="DUF1746"/>
    <property type="match status" value="1"/>
</dbReference>
<name>A0A2I1DDU0_ASPC2</name>